<sequence>MLRTVNPKDFKNVTFDVLSFFFFLIQLDEQVLSSCGVTDFVKNALSLCVRSVQHEHLTLTYALSRFVWVEIQSASIFVRSEIQSDHHAIITLQLFELTSRGFAILTFATLAAPPIKDPSAPNIGKNGNAPPRFAIGSIRFFVAFFFVVFFFGFMFMSILVLAFIAAQMAAAAALSFRAESLVTTRPIERFIGEYLVRHVSIDEIIAPRIRNAVFSARSAAADLCPRHLCIIAS</sequence>
<gene>
    <name evidence="2" type="ORF">G5I_01886</name>
</gene>
<organism evidence="3">
    <name type="scientific">Acromyrmex echinatior</name>
    <name type="common">Panamanian leafcutter ant</name>
    <name type="synonym">Acromyrmex octospinosus echinatior</name>
    <dbReference type="NCBI Taxonomy" id="103372"/>
    <lineage>
        <taxon>Eukaryota</taxon>
        <taxon>Metazoa</taxon>
        <taxon>Ecdysozoa</taxon>
        <taxon>Arthropoda</taxon>
        <taxon>Hexapoda</taxon>
        <taxon>Insecta</taxon>
        <taxon>Pterygota</taxon>
        <taxon>Neoptera</taxon>
        <taxon>Endopterygota</taxon>
        <taxon>Hymenoptera</taxon>
        <taxon>Apocrita</taxon>
        <taxon>Aculeata</taxon>
        <taxon>Formicoidea</taxon>
        <taxon>Formicidae</taxon>
        <taxon>Myrmicinae</taxon>
        <taxon>Acromyrmex</taxon>
    </lineage>
</organism>
<proteinExistence type="predicted"/>
<keyword evidence="1" id="KW-0812">Transmembrane</keyword>
<evidence type="ECO:0000313" key="3">
    <source>
        <dbReference type="Proteomes" id="UP000007755"/>
    </source>
</evidence>
<keyword evidence="3" id="KW-1185">Reference proteome</keyword>
<name>F4W8U9_ACREC</name>
<dbReference type="Proteomes" id="UP000007755">
    <property type="component" value="Unassembled WGS sequence"/>
</dbReference>
<feature type="transmembrane region" description="Helical" evidence="1">
    <location>
        <begin position="140"/>
        <end position="166"/>
    </location>
</feature>
<evidence type="ECO:0000313" key="2">
    <source>
        <dbReference type="EMBL" id="EGI69382.1"/>
    </source>
</evidence>
<dbReference type="AlphaFoldDB" id="F4W8U9"/>
<keyword evidence="1" id="KW-0472">Membrane</keyword>
<reference evidence="2" key="1">
    <citation type="submission" date="2011-02" db="EMBL/GenBank/DDBJ databases">
        <title>The genome of the leaf-cutting ant Acromyrmex echinatior suggests key adaptations to social evolution and fungus farming.</title>
        <authorList>
            <person name="Nygaard S."/>
            <person name="Zhang G."/>
        </authorList>
    </citation>
    <scope>NUCLEOTIDE SEQUENCE</scope>
</reference>
<dbReference type="EMBL" id="GL887933">
    <property type="protein sequence ID" value="EGI69382.1"/>
    <property type="molecule type" value="Genomic_DNA"/>
</dbReference>
<dbReference type="InParanoid" id="F4W8U9"/>
<protein>
    <submittedName>
        <fullName evidence="2">Uncharacterized protein</fullName>
    </submittedName>
</protein>
<accession>F4W8U9</accession>
<evidence type="ECO:0000256" key="1">
    <source>
        <dbReference type="SAM" id="Phobius"/>
    </source>
</evidence>
<keyword evidence="1" id="KW-1133">Transmembrane helix</keyword>